<dbReference type="EC" id="2.4.-.-" evidence="5"/>
<keyword evidence="6" id="KW-1185">Reference proteome</keyword>
<dbReference type="EMBL" id="JBIGHV010000001">
    <property type="protein sequence ID" value="MFG6428481.1"/>
    <property type="molecule type" value="Genomic_DNA"/>
</dbReference>
<evidence type="ECO:0000256" key="2">
    <source>
        <dbReference type="ARBA" id="ARBA00022676"/>
    </source>
</evidence>
<proteinExistence type="inferred from homology"/>
<dbReference type="Gene3D" id="3.90.550.10">
    <property type="entry name" value="Spore Coat Polysaccharide Biosynthesis Protein SpsA, Chain A"/>
    <property type="match status" value="1"/>
</dbReference>
<evidence type="ECO:0000256" key="1">
    <source>
        <dbReference type="ARBA" id="ARBA00006739"/>
    </source>
</evidence>
<dbReference type="SUPFAM" id="SSF53448">
    <property type="entry name" value="Nucleotide-diphospho-sugar transferases"/>
    <property type="match status" value="1"/>
</dbReference>
<comment type="similarity">
    <text evidence="1">Belongs to the glycosyltransferase 2 family.</text>
</comment>
<evidence type="ECO:0000259" key="4">
    <source>
        <dbReference type="Pfam" id="PF00535"/>
    </source>
</evidence>
<dbReference type="InterPro" id="IPR001173">
    <property type="entry name" value="Glyco_trans_2-like"/>
</dbReference>
<accession>A0ABW7EVT7</accession>
<dbReference type="Proteomes" id="UP001606210">
    <property type="component" value="Unassembled WGS sequence"/>
</dbReference>
<evidence type="ECO:0000313" key="6">
    <source>
        <dbReference type="Proteomes" id="UP001606210"/>
    </source>
</evidence>
<organism evidence="5 6">
    <name type="scientific">Pelomonas parva</name>
    <dbReference type="NCBI Taxonomy" id="3299032"/>
    <lineage>
        <taxon>Bacteria</taxon>
        <taxon>Pseudomonadati</taxon>
        <taxon>Pseudomonadota</taxon>
        <taxon>Betaproteobacteria</taxon>
        <taxon>Burkholderiales</taxon>
        <taxon>Sphaerotilaceae</taxon>
        <taxon>Roseateles</taxon>
    </lineage>
</organism>
<sequence>MIITVVFSTHNGAGTLPAMLAKFRELTMPPGTELQIVAVDNNSSDATGDILRTASADLPLTAIRHGERGKNRALNAALPLARGELVIFTDDDVLPDPNWLVALQRAAAENPGFDIFGGHIIPHWPSPPPRWITEQTPLGITYALTASHLPAGEIFPGLIWGPNMMVRRSVFDAGLRFNEAIGPSSGQYIMGSETEFNLRAHRNGHRCYFAPDAKVQHIIRPGQMSKQWVVQRAYRFGRNAWNQYVSGAEKFNGPTLLGMPRWRFRSYLDHACRALLLRLRNRADDAFAHDWEKSFLRGYFAQWWQTRRSQPLPTATAK</sequence>
<dbReference type="PANTHER" id="PTHR43179:SF12">
    <property type="entry name" value="GALACTOFURANOSYLTRANSFERASE GLFT2"/>
    <property type="match status" value="1"/>
</dbReference>
<dbReference type="RefSeq" id="WP_394475409.1">
    <property type="nucleotide sequence ID" value="NZ_JBIGHV010000001.1"/>
</dbReference>
<dbReference type="GO" id="GO:0016757">
    <property type="term" value="F:glycosyltransferase activity"/>
    <property type="evidence" value="ECO:0007669"/>
    <property type="project" value="UniProtKB-KW"/>
</dbReference>
<name>A0ABW7EVT7_9BURK</name>
<dbReference type="InterPro" id="IPR029044">
    <property type="entry name" value="Nucleotide-diphossugar_trans"/>
</dbReference>
<dbReference type="CDD" id="cd06423">
    <property type="entry name" value="CESA_like"/>
    <property type="match status" value="1"/>
</dbReference>
<comment type="caution">
    <text evidence="5">The sequence shown here is derived from an EMBL/GenBank/DDBJ whole genome shotgun (WGS) entry which is preliminary data.</text>
</comment>
<keyword evidence="3 5" id="KW-0808">Transferase</keyword>
<keyword evidence="2 5" id="KW-0328">Glycosyltransferase</keyword>
<evidence type="ECO:0000256" key="3">
    <source>
        <dbReference type="ARBA" id="ARBA00022679"/>
    </source>
</evidence>
<feature type="domain" description="Glycosyltransferase 2-like" evidence="4">
    <location>
        <begin position="4"/>
        <end position="171"/>
    </location>
</feature>
<reference evidence="5 6" key="1">
    <citation type="submission" date="2024-08" db="EMBL/GenBank/DDBJ databases">
        <authorList>
            <person name="Lu H."/>
        </authorList>
    </citation>
    <scope>NUCLEOTIDE SEQUENCE [LARGE SCALE GENOMIC DNA]</scope>
    <source>
        <strain evidence="5 6">LYH14W</strain>
    </source>
</reference>
<evidence type="ECO:0000313" key="5">
    <source>
        <dbReference type="EMBL" id="MFG6428481.1"/>
    </source>
</evidence>
<dbReference type="Pfam" id="PF00535">
    <property type="entry name" value="Glycos_transf_2"/>
    <property type="match status" value="1"/>
</dbReference>
<gene>
    <name evidence="5" type="ORF">ACG00Y_01070</name>
</gene>
<dbReference type="PANTHER" id="PTHR43179">
    <property type="entry name" value="RHAMNOSYLTRANSFERASE WBBL"/>
    <property type="match status" value="1"/>
</dbReference>
<protein>
    <submittedName>
        <fullName evidence="5">Glycosyltransferase family 2 protein</fullName>
        <ecNumber evidence="5">2.4.-.-</ecNumber>
    </submittedName>
</protein>